<dbReference type="PRINTS" id="PR00061">
    <property type="entry name" value="RIBOSOMALL19"/>
</dbReference>
<comment type="similarity">
    <text evidence="1 5 6">Belongs to the bacterial ribosomal protein bL19 family.</text>
</comment>
<evidence type="ECO:0000256" key="2">
    <source>
        <dbReference type="ARBA" id="ARBA00022980"/>
    </source>
</evidence>
<name>A0A2H0U8K0_9BACT</name>
<proteinExistence type="inferred from homology"/>
<dbReference type="PANTHER" id="PTHR15680:SF9">
    <property type="entry name" value="LARGE RIBOSOMAL SUBUNIT PROTEIN BL19M"/>
    <property type="match status" value="1"/>
</dbReference>
<comment type="caution">
    <text evidence="8">The sequence shown here is derived from an EMBL/GenBank/DDBJ whole genome shotgun (WGS) entry which is preliminary data.</text>
</comment>
<feature type="compositionally biased region" description="Low complexity" evidence="7">
    <location>
        <begin position="145"/>
        <end position="155"/>
    </location>
</feature>
<dbReference type="InterPro" id="IPR018257">
    <property type="entry name" value="Ribosomal_bL19_CS"/>
</dbReference>
<feature type="region of interest" description="Disordered" evidence="7">
    <location>
        <begin position="119"/>
        <end position="155"/>
    </location>
</feature>
<dbReference type="SUPFAM" id="SSF50104">
    <property type="entry name" value="Translation proteins SH3-like domain"/>
    <property type="match status" value="1"/>
</dbReference>
<dbReference type="InterPro" id="IPR008991">
    <property type="entry name" value="Translation_prot_SH3-like_sf"/>
</dbReference>
<dbReference type="AlphaFoldDB" id="A0A2H0U8K0"/>
<dbReference type="PANTHER" id="PTHR15680">
    <property type="entry name" value="RIBOSOMAL PROTEIN L19"/>
    <property type="match status" value="1"/>
</dbReference>
<dbReference type="HAMAP" id="MF_00402">
    <property type="entry name" value="Ribosomal_bL19"/>
    <property type="match status" value="1"/>
</dbReference>
<protein>
    <recommendedName>
        <fullName evidence="4 5">Large ribosomal subunit protein bL19</fullName>
    </recommendedName>
</protein>
<dbReference type="Pfam" id="PF01245">
    <property type="entry name" value="Ribosomal_L19"/>
    <property type="match status" value="1"/>
</dbReference>
<dbReference type="PROSITE" id="PS01015">
    <property type="entry name" value="RIBOSOMAL_L19"/>
    <property type="match status" value="1"/>
</dbReference>
<accession>A0A2H0U8K0</accession>
<reference evidence="9" key="1">
    <citation type="submission" date="2017-09" db="EMBL/GenBank/DDBJ databases">
        <title>Depth-based differentiation of microbial function through sediment-hosted aquifers and enrichment of novel symbionts in the deep terrestrial subsurface.</title>
        <authorList>
            <person name="Probst A.J."/>
            <person name="Ladd B."/>
            <person name="Jarett J.K."/>
            <person name="Geller-Mcgrath D.E."/>
            <person name="Sieber C.M.K."/>
            <person name="Emerson J.B."/>
            <person name="Anantharaman K."/>
            <person name="Thomas B.C."/>
            <person name="Malmstrom R."/>
            <person name="Stieglmeier M."/>
            <person name="Klingl A."/>
            <person name="Woyke T."/>
            <person name="Ryan C.M."/>
            <person name="Banfield J.F."/>
        </authorList>
    </citation>
    <scope>NUCLEOTIDE SEQUENCE [LARGE SCALE GENOMIC DNA]</scope>
</reference>
<comment type="function">
    <text evidence="5 6">This protein is located at the 30S-50S ribosomal subunit interface and may play a role in the structure and function of the aminoacyl-tRNA binding site.</text>
</comment>
<evidence type="ECO:0000256" key="4">
    <source>
        <dbReference type="ARBA" id="ARBA00035171"/>
    </source>
</evidence>
<dbReference type="GO" id="GO:0006412">
    <property type="term" value="P:translation"/>
    <property type="evidence" value="ECO:0007669"/>
    <property type="project" value="UniProtKB-UniRule"/>
</dbReference>
<evidence type="ECO:0000256" key="5">
    <source>
        <dbReference type="HAMAP-Rule" id="MF_00402"/>
    </source>
</evidence>
<evidence type="ECO:0000313" key="9">
    <source>
        <dbReference type="Proteomes" id="UP000231379"/>
    </source>
</evidence>
<dbReference type="GO" id="GO:0022625">
    <property type="term" value="C:cytosolic large ribosomal subunit"/>
    <property type="evidence" value="ECO:0007669"/>
    <property type="project" value="TreeGrafter"/>
</dbReference>
<dbReference type="GO" id="GO:0003735">
    <property type="term" value="F:structural constituent of ribosome"/>
    <property type="evidence" value="ECO:0007669"/>
    <property type="project" value="InterPro"/>
</dbReference>
<evidence type="ECO:0000313" key="8">
    <source>
        <dbReference type="EMBL" id="PIR82742.1"/>
    </source>
</evidence>
<evidence type="ECO:0000256" key="7">
    <source>
        <dbReference type="SAM" id="MobiDB-lite"/>
    </source>
</evidence>
<dbReference type="Gene3D" id="2.30.30.790">
    <property type="match status" value="1"/>
</dbReference>
<feature type="compositionally biased region" description="Basic and acidic residues" evidence="7">
    <location>
        <begin position="119"/>
        <end position="133"/>
    </location>
</feature>
<dbReference type="InterPro" id="IPR001857">
    <property type="entry name" value="Ribosomal_bL19"/>
</dbReference>
<sequence length="155" mass="17405">MHAVKISPVDVAARRQLDIRAGDTVRVWQKIEEKGKTRLQAFEGLVLARKHGTEAGGTFTVRRVTSGVGVEKIFPLYSPMIDRVEVVKRARVRRAKLYYIRDKVAREARRQLRRTRIVKAGEGEAASAEREVSAEADVSEESVEETATATEEQKS</sequence>
<dbReference type="Proteomes" id="UP000231379">
    <property type="component" value="Unassembled WGS sequence"/>
</dbReference>
<evidence type="ECO:0000256" key="6">
    <source>
        <dbReference type="RuleBase" id="RU000559"/>
    </source>
</evidence>
<organism evidence="8 9">
    <name type="scientific">Candidatus Kaiserbacteria bacterium CG10_big_fil_rev_8_21_14_0_10_59_10</name>
    <dbReference type="NCBI Taxonomy" id="1974612"/>
    <lineage>
        <taxon>Bacteria</taxon>
        <taxon>Candidatus Kaiseribacteriota</taxon>
    </lineage>
</organism>
<keyword evidence="3 5" id="KW-0687">Ribonucleoprotein</keyword>
<evidence type="ECO:0000256" key="3">
    <source>
        <dbReference type="ARBA" id="ARBA00023274"/>
    </source>
</evidence>
<dbReference type="NCBIfam" id="TIGR01024">
    <property type="entry name" value="rplS_bact"/>
    <property type="match status" value="1"/>
</dbReference>
<keyword evidence="2 5" id="KW-0689">Ribosomal protein</keyword>
<gene>
    <name evidence="5" type="primary">rplS</name>
    <name evidence="8" type="ORF">COU20_00745</name>
</gene>
<evidence type="ECO:0000256" key="1">
    <source>
        <dbReference type="ARBA" id="ARBA00005781"/>
    </source>
</evidence>
<dbReference type="EMBL" id="PFBM01000007">
    <property type="protein sequence ID" value="PIR82742.1"/>
    <property type="molecule type" value="Genomic_DNA"/>
</dbReference>
<dbReference type="InterPro" id="IPR038657">
    <property type="entry name" value="Ribosomal_bL19_sf"/>
</dbReference>